<name>A0ABS6B5G0_9NOCA</name>
<evidence type="ECO:0000313" key="1">
    <source>
        <dbReference type="EMBL" id="MBU3064646.1"/>
    </source>
</evidence>
<evidence type="ECO:0000313" key="2">
    <source>
        <dbReference type="Proteomes" id="UP000733379"/>
    </source>
</evidence>
<protein>
    <submittedName>
        <fullName evidence="1">Uncharacterized protein</fullName>
    </submittedName>
</protein>
<dbReference type="Proteomes" id="UP000733379">
    <property type="component" value="Unassembled WGS sequence"/>
</dbReference>
<comment type="caution">
    <text evidence="1">The sequence shown here is derived from an EMBL/GenBank/DDBJ whole genome shotgun (WGS) entry which is preliminary data.</text>
</comment>
<accession>A0ABS6B5G0</accession>
<reference evidence="1 2" key="1">
    <citation type="submission" date="2021-06" db="EMBL/GenBank/DDBJ databases">
        <title>Actinomycetes sequencing.</title>
        <authorList>
            <person name="Shan Q."/>
        </authorList>
    </citation>
    <scope>NUCLEOTIDE SEQUENCE [LARGE SCALE GENOMIC DNA]</scope>
    <source>
        <strain evidence="1 2">NEAU-G5</strain>
    </source>
</reference>
<gene>
    <name evidence="1" type="ORF">KO481_24330</name>
</gene>
<keyword evidence="2" id="KW-1185">Reference proteome</keyword>
<dbReference type="RefSeq" id="WP_215919989.1">
    <property type="nucleotide sequence ID" value="NZ_JAHKNI010000008.1"/>
</dbReference>
<dbReference type="EMBL" id="JAHKNI010000008">
    <property type="protein sequence ID" value="MBU3064646.1"/>
    <property type="molecule type" value="Genomic_DNA"/>
</dbReference>
<organism evidence="1 2">
    <name type="scientific">Nocardia albiluteola</name>
    <dbReference type="NCBI Taxonomy" id="2842303"/>
    <lineage>
        <taxon>Bacteria</taxon>
        <taxon>Bacillati</taxon>
        <taxon>Actinomycetota</taxon>
        <taxon>Actinomycetes</taxon>
        <taxon>Mycobacteriales</taxon>
        <taxon>Nocardiaceae</taxon>
        <taxon>Nocardia</taxon>
    </lineage>
</organism>
<proteinExistence type="predicted"/>
<sequence>MPTNIIEIDAATTDILDLQRMPTTGPIDIEVDYSAAVSYCVCGVGQWTHTRPEI</sequence>